<dbReference type="OrthoDB" id="4991083at2"/>
<gene>
    <name evidence="2" type="ORF">EVS81_05825</name>
</gene>
<dbReference type="KEGG" id="ltr:EVS81_05825"/>
<dbReference type="RefSeq" id="WP_130109556.1">
    <property type="nucleotide sequence ID" value="NZ_CP035806.1"/>
</dbReference>
<sequence>MNAIDALGTIGEVLSWFGLGLGLPALLIALLVRAGDGRWLPVEVVLVPEGTRIRARWYAADDFRERLLTADETARWRGRETVDAFISEHHPHRMRAEPRRPLLHAIYVAGLALTAVGAASVLLSLLPLVVA</sequence>
<evidence type="ECO:0000313" key="3">
    <source>
        <dbReference type="Proteomes" id="UP000289260"/>
    </source>
</evidence>
<evidence type="ECO:0000256" key="1">
    <source>
        <dbReference type="SAM" id="Phobius"/>
    </source>
</evidence>
<proteinExistence type="predicted"/>
<dbReference type="AlphaFoldDB" id="A0A4P6KEQ4"/>
<protein>
    <submittedName>
        <fullName evidence="2">Uncharacterized protein</fullName>
    </submittedName>
</protein>
<keyword evidence="1" id="KW-1133">Transmembrane helix</keyword>
<organism evidence="2 3">
    <name type="scientific">Leucobacter triazinivorans</name>
    <dbReference type="NCBI Taxonomy" id="1784719"/>
    <lineage>
        <taxon>Bacteria</taxon>
        <taxon>Bacillati</taxon>
        <taxon>Actinomycetota</taxon>
        <taxon>Actinomycetes</taxon>
        <taxon>Micrococcales</taxon>
        <taxon>Microbacteriaceae</taxon>
        <taxon>Leucobacter</taxon>
    </lineage>
</organism>
<name>A0A4P6KEQ4_9MICO</name>
<keyword evidence="3" id="KW-1185">Reference proteome</keyword>
<evidence type="ECO:0000313" key="2">
    <source>
        <dbReference type="EMBL" id="QBE48418.1"/>
    </source>
</evidence>
<keyword evidence="1" id="KW-0472">Membrane</keyword>
<accession>A0A4P6KEQ4</accession>
<dbReference type="Proteomes" id="UP000289260">
    <property type="component" value="Chromosome"/>
</dbReference>
<keyword evidence="1" id="KW-0812">Transmembrane</keyword>
<feature type="transmembrane region" description="Helical" evidence="1">
    <location>
        <begin position="102"/>
        <end position="130"/>
    </location>
</feature>
<feature type="transmembrane region" description="Helical" evidence="1">
    <location>
        <begin position="13"/>
        <end position="32"/>
    </location>
</feature>
<dbReference type="EMBL" id="CP035806">
    <property type="protein sequence ID" value="QBE48418.1"/>
    <property type="molecule type" value="Genomic_DNA"/>
</dbReference>
<reference evidence="2 3" key="1">
    <citation type="submission" date="2019-02" db="EMBL/GenBank/DDBJ databases">
        <authorList>
            <person name="Sun L."/>
            <person name="Pan D."/>
            <person name="Wu X."/>
        </authorList>
    </citation>
    <scope>NUCLEOTIDE SEQUENCE [LARGE SCALE GENOMIC DNA]</scope>
    <source>
        <strain evidence="2 3">JW-1</strain>
    </source>
</reference>